<keyword evidence="4 7" id="KW-1133">Transmembrane helix</keyword>
<dbReference type="InterPro" id="IPR002797">
    <property type="entry name" value="Polysacc_synth"/>
</dbReference>
<feature type="transmembrane region" description="Helical" evidence="7">
    <location>
        <begin position="110"/>
        <end position="130"/>
    </location>
</feature>
<feature type="transmembrane region" description="Helical" evidence="7">
    <location>
        <begin position="408"/>
        <end position="429"/>
    </location>
</feature>
<evidence type="ECO:0000256" key="1">
    <source>
        <dbReference type="ARBA" id="ARBA00004651"/>
    </source>
</evidence>
<sequence length="502" mass="51875">MSGQDDAVSARAQVNSPAGAAAPEAPAGAARGARTVAVLALAEVGGKVFTLVLLMYAVRELSPGEFGSFSYALAFGMLLAALPTWGLDALLVQQTGSDTSRLPGQYAQLLMLRTALALPVLLVGAGFGLATRPSPADRFTLVALLAAAVLESYAHAPRAVAGVLRRQSAAALVLVGQRLLTAIAGVLALAAGMGLAGLAAVYLTVTLVGTVALFGTVARMGVRPGWGGVGRSDLALTARRSVPVGIDALLAMLLFRADSVLLGWFHGDDTVAEYAAPFRVVETVLFFTWAVSRVVYPAMAAAADPPALRRALEHGLAVAGFVFIPFAGLAIVRGHDILALLFGDYYAESGTSTLWWLAPTPLLFAYAYLLGNAFVAAGRSGVPMVSTLIAATVNIVANLALLPPLASLGAAITTTAAFLVNTVHLVVMARRHLGGVAALSPLALPLLALLPALGIALLPVPVVPALLFAGVAYLGLWWPAARRWQPERAAVVRSALRRRAGR</sequence>
<gene>
    <name evidence="8" type="ORF">GCU60_00665</name>
</gene>
<feature type="transmembrane region" description="Helical" evidence="7">
    <location>
        <begin position="199"/>
        <end position="222"/>
    </location>
</feature>
<dbReference type="PANTHER" id="PTHR30250">
    <property type="entry name" value="PST FAMILY PREDICTED COLANIC ACID TRANSPORTER"/>
    <property type="match status" value="1"/>
</dbReference>
<evidence type="ECO:0000256" key="7">
    <source>
        <dbReference type="SAM" id="Phobius"/>
    </source>
</evidence>
<evidence type="ECO:0000313" key="9">
    <source>
        <dbReference type="Proteomes" id="UP000479241"/>
    </source>
</evidence>
<feature type="transmembrane region" description="Helical" evidence="7">
    <location>
        <begin position="462"/>
        <end position="480"/>
    </location>
</feature>
<evidence type="ECO:0000256" key="4">
    <source>
        <dbReference type="ARBA" id="ARBA00022989"/>
    </source>
</evidence>
<dbReference type="AlphaFoldDB" id="A0A6L9VXV2"/>
<feature type="transmembrane region" description="Helical" evidence="7">
    <location>
        <begin position="69"/>
        <end position="90"/>
    </location>
</feature>
<feature type="transmembrane region" description="Helical" evidence="7">
    <location>
        <begin position="36"/>
        <end position="57"/>
    </location>
</feature>
<dbReference type="GO" id="GO:0005886">
    <property type="term" value="C:plasma membrane"/>
    <property type="evidence" value="ECO:0007669"/>
    <property type="project" value="UniProtKB-SubCell"/>
</dbReference>
<organism evidence="8 9">
    <name type="scientific">Blastococcus saxobsidens</name>
    <dbReference type="NCBI Taxonomy" id="138336"/>
    <lineage>
        <taxon>Bacteria</taxon>
        <taxon>Bacillati</taxon>
        <taxon>Actinomycetota</taxon>
        <taxon>Actinomycetes</taxon>
        <taxon>Geodermatophilales</taxon>
        <taxon>Geodermatophilaceae</taxon>
        <taxon>Blastococcus</taxon>
    </lineage>
</organism>
<feature type="transmembrane region" description="Helical" evidence="7">
    <location>
        <begin position="168"/>
        <end position="193"/>
    </location>
</feature>
<keyword evidence="3 7" id="KW-0812">Transmembrane</keyword>
<feature type="region of interest" description="Disordered" evidence="6">
    <location>
        <begin position="1"/>
        <end position="24"/>
    </location>
</feature>
<comment type="subcellular location">
    <subcellularLocation>
        <location evidence="1">Cell membrane</location>
        <topology evidence="1">Multi-pass membrane protein</topology>
    </subcellularLocation>
</comment>
<keyword evidence="2" id="KW-1003">Cell membrane</keyword>
<dbReference type="PANTHER" id="PTHR30250:SF11">
    <property type="entry name" value="O-ANTIGEN TRANSPORTER-RELATED"/>
    <property type="match status" value="1"/>
</dbReference>
<dbReference type="Proteomes" id="UP000479241">
    <property type="component" value="Unassembled WGS sequence"/>
</dbReference>
<feature type="transmembrane region" description="Helical" evidence="7">
    <location>
        <begin position="315"/>
        <end position="334"/>
    </location>
</feature>
<reference evidence="8 9" key="1">
    <citation type="submission" date="2019-12" db="EMBL/GenBank/DDBJ databases">
        <title>the WGS of Blastococcus saxobsidens 67B17.</title>
        <authorList>
            <person name="Jiang Z."/>
        </authorList>
    </citation>
    <scope>NUCLEOTIDE SEQUENCE [LARGE SCALE GENOMIC DNA]</scope>
    <source>
        <strain evidence="8 9">67B17</strain>
    </source>
</reference>
<evidence type="ECO:0000256" key="5">
    <source>
        <dbReference type="ARBA" id="ARBA00023136"/>
    </source>
</evidence>
<accession>A0A6L9VXV2</accession>
<feature type="transmembrane region" description="Helical" evidence="7">
    <location>
        <begin position="354"/>
        <end position="375"/>
    </location>
</feature>
<feature type="transmembrane region" description="Helical" evidence="7">
    <location>
        <begin position="382"/>
        <end position="402"/>
    </location>
</feature>
<protein>
    <submittedName>
        <fullName evidence="8">Oligosaccharide flippase family protein</fullName>
    </submittedName>
</protein>
<dbReference type="InterPro" id="IPR050833">
    <property type="entry name" value="Poly_Biosynth_Transport"/>
</dbReference>
<proteinExistence type="predicted"/>
<feature type="transmembrane region" description="Helical" evidence="7">
    <location>
        <begin position="436"/>
        <end position="456"/>
    </location>
</feature>
<dbReference type="RefSeq" id="WP_163201711.1">
    <property type="nucleotide sequence ID" value="NZ_JAAGWG010000001.1"/>
</dbReference>
<dbReference type="EMBL" id="JAAGWG010000001">
    <property type="protein sequence ID" value="NEK84289.1"/>
    <property type="molecule type" value="Genomic_DNA"/>
</dbReference>
<evidence type="ECO:0000256" key="6">
    <source>
        <dbReference type="SAM" id="MobiDB-lite"/>
    </source>
</evidence>
<keyword evidence="5 7" id="KW-0472">Membrane</keyword>
<dbReference type="Pfam" id="PF01943">
    <property type="entry name" value="Polysacc_synt"/>
    <property type="match status" value="1"/>
</dbReference>
<evidence type="ECO:0000313" key="8">
    <source>
        <dbReference type="EMBL" id="NEK84289.1"/>
    </source>
</evidence>
<comment type="caution">
    <text evidence="8">The sequence shown here is derived from an EMBL/GenBank/DDBJ whole genome shotgun (WGS) entry which is preliminary data.</text>
</comment>
<name>A0A6L9VXV2_9ACTN</name>
<evidence type="ECO:0000256" key="2">
    <source>
        <dbReference type="ARBA" id="ARBA00022475"/>
    </source>
</evidence>
<evidence type="ECO:0000256" key="3">
    <source>
        <dbReference type="ARBA" id="ARBA00022692"/>
    </source>
</evidence>
<feature type="transmembrane region" description="Helical" evidence="7">
    <location>
        <begin position="136"/>
        <end position="156"/>
    </location>
</feature>